<dbReference type="BRENDA" id="3.2.1.141">
    <property type="organism ID" value="15396"/>
</dbReference>
<organism evidence="2 3">
    <name type="scientific">Sulfurisphaera tokodaii (strain DSM 16993 / JCM 10545 / NBRC 100140 / 7)</name>
    <name type="common">Sulfolobus tokodaii</name>
    <dbReference type="NCBI Taxonomy" id="273063"/>
    <lineage>
        <taxon>Archaea</taxon>
        <taxon>Thermoproteota</taxon>
        <taxon>Thermoprotei</taxon>
        <taxon>Sulfolobales</taxon>
        <taxon>Sulfolobaceae</taxon>
        <taxon>Sulfurisphaera</taxon>
    </lineage>
</organism>
<dbReference type="Proteomes" id="UP000001015">
    <property type="component" value="Chromosome"/>
</dbReference>
<proteinExistence type="predicted"/>
<evidence type="ECO:0000259" key="1">
    <source>
        <dbReference type="Pfam" id="PF00128"/>
    </source>
</evidence>
<dbReference type="CAZy" id="GH13">
    <property type="family name" value="Glycoside Hydrolase Family 13"/>
</dbReference>
<dbReference type="PANTHER" id="PTHR43651:SF11">
    <property type="entry name" value="MALTO-OLIGOSYLTREHALOSE TREHALOHYDROLASE"/>
    <property type="match status" value="1"/>
</dbReference>
<dbReference type="SUPFAM" id="SSF51445">
    <property type="entry name" value="(Trans)glycosidases"/>
    <property type="match status" value="1"/>
</dbReference>
<dbReference type="eggNOG" id="arCOG02951">
    <property type="taxonomic scope" value="Archaea"/>
</dbReference>
<dbReference type="Pfam" id="PF00128">
    <property type="entry name" value="Alpha-amylase"/>
    <property type="match status" value="1"/>
</dbReference>
<accession>Q973H5</accession>
<protein>
    <submittedName>
        <fullName evidence="2">Maltooligosyltrehalose trehalohydrolase</fullName>
    </submittedName>
</protein>
<dbReference type="STRING" id="273063.STK_09260"/>
<dbReference type="Gene3D" id="2.60.40.10">
    <property type="entry name" value="Immunoglobulins"/>
    <property type="match status" value="1"/>
</dbReference>
<dbReference type="PATRIC" id="fig|273063.9.peg.1035"/>
<name>Q973H5_SULTO</name>
<dbReference type="InterPro" id="IPR014756">
    <property type="entry name" value="Ig_E-set"/>
</dbReference>
<keyword evidence="3" id="KW-1185">Reference proteome</keyword>
<gene>
    <name evidence="2" type="primary">ST0926</name>
    <name evidence="2" type="ordered locus">STK_09260</name>
</gene>
<dbReference type="SUPFAM" id="SSF81296">
    <property type="entry name" value="E set domains"/>
    <property type="match status" value="1"/>
</dbReference>
<dbReference type="EMBL" id="BA000023">
    <property type="protein sequence ID" value="BAB65938.1"/>
    <property type="molecule type" value="Genomic_DNA"/>
</dbReference>
<dbReference type="InterPro" id="IPR017853">
    <property type="entry name" value="GH"/>
</dbReference>
<dbReference type="CDD" id="cd02853">
    <property type="entry name" value="E_set_MTHase_like_N"/>
    <property type="match status" value="1"/>
</dbReference>
<feature type="domain" description="Glycosyl hydrolase family 13 catalytic" evidence="1">
    <location>
        <begin position="115"/>
        <end position="198"/>
    </location>
</feature>
<dbReference type="InterPro" id="IPR006047">
    <property type="entry name" value="GH13_cat_dom"/>
</dbReference>
<dbReference type="KEGG" id="sto:STK_09260"/>
<sequence length="217" mass="25181">MFGPSFLSENEVEFILWAPYQKKATLRLNEEKYDMEKDEKGYFRITVNAKEGDKYSFIIDKGEIPDPASRYQPDGVHGRSQLISLKYEWKSREVKIKPEDLIIYELHIGTFTQEGTFYSAVEKLDYLVNLGVTAIEIMPVHQFPGKKDWGYDGVYLYAVQNTYGGPYAFMKFIDEAHQRGLAVILDVVYNHVGPEGNYMMFLGPYYDVFRSLLFTKV</sequence>
<reference evidence="3" key="1">
    <citation type="journal article" date="2001" name="DNA Res.">
        <title>Complete genome sequence of an aerobic thermoacidophilic Crenarchaeon, Sulfolobus tokodaii strain7.</title>
        <authorList>
            <person name="Kawarabayasi Y."/>
            <person name="Hino Y."/>
            <person name="Horikawa H."/>
            <person name="Jin-no K."/>
            <person name="Takahashi M."/>
            <person name="Sekine M."/>
            <person name="Baba S."/>
            <person name="Ankai A."/>
            <person name="Kosugi H."/>
            <person name="Hosoyama A."/>
            <person name="Fukui S."/>
            <person name="Nagai Y."/>
            <person name="Nishijima K."/>
            <person name="Otsuka R."/>
            <person name="Nakazawa H."/>
            <person name="Takamiya M."/>
            <person name="Kato Y."/>
            <person name="Yoshizawa T."/>
            <person name="Tanaka T."/>
            <person name="Kudoh Y."/>
            <person name="Yamazaki J."/>
            <person name="Kushida N."/>
            <person name="Oguchi A."/>
            <person name="Aoki K."/>
            <person name="Masuda S."/>
            <person name="Yanagii M."/>
            <person name="Nishimura M."/>
            <person name="Yamagishi A."/>
            <person name="Oshima T."/>
            <person name="Kikuchi H."/>
        </authorList>
    </citation>
    <scope>NUCLEOTIDE SEQUENCE [LARGE SCALE GENOMIC DNA]</scope>
    <source>
        <strain evidence="3">DSM 16993 / JCM 10545 / NBRC 100140 / 7</strain>
    </source>
</reference>
<dbReference type="GO" id="GO:0005975">
    <property type="term" value="P:carbohydrate metabolic process"/>
    <property type="evidence" value="ECO:0007669"/>
    <property type="project" value="InterPro"/>
</dbReference>
<dbReference type="PANTHER" id="PTHR43651">
    <property type="entry name" value="1,4-ALPHA-GLUCAN-BRANCHING ENZYME"/>
    <property type="match status" value="1"/>
</dbReference>
<dbReference type="Gene3D" id="3.20.20.80">
    <property type="entry name" value="Glycosidases"/>
    <property type="match status" value="1"/>
</dbReference>
<evidence type="ECO:0000313" key="2">
    <source>
        <dbReference type="EMBL" id="BAB65938.1"/>
    </source>
</evidence>
<dbReference type="InterPro" id="IPR013783">
    <property type="entry name" value="Ig-like_fold"/>
</dbReference>
<dbReference type="AlphaFoldDB" id="Q973H5"/>
<evidence type="ECO:0000313" key="3">
    <source>
        <dbReference type="Proteomes" id="UP000001015"/>
    </source>
</evidence>